<reference evidence="2" key="1">
    <citation type="journal article" date="2015" name="Genome Announc.">
        <title>Complete Genome Sequence of the Bacteriochlorophyll b-Producing Photosynthetic Bacterium Blastochloris viridis.</title>
        <authorList>
            <person name="Tsukatani Y."/>
            <person name="Hirose Y."/>
            <person name="Harada J."/>
            <person name="Misawa N."/>
            <person name="Mori K."/>
            <person name="Inoue K."/>
            <person name="Tamiaki H."/>
        </authorList>
    </citation>
    <scope>NUCLEOTIDE SEQUENCE [LARGE SCALE GENOMIC DNA]</scope>
    <source>
        <strain evidence="2">DSM 133</strain>
    </source>
</reference>
<name>A0A0H5BA61_BLAVI</name>
<dbReference type="AlphaFoldDB" id="A0A0H5BA61"/>
<evidence type="ECO:0000256" key="1">
    <source>
        <dbReference type="SAM" id="MobiDB-lite"/>
    </source>
</evidence>
<keyword evidence="3" id="KW-0282">Flagellum</keyword>
<keyword evidence="3" id="KW-0969">Cilium</keyword>
<sequence length="141" mass="14908">MLIVGPRKTGNVTTTNGARQARGGSAASFSLEDSAAVSESIKTSAVAVTQSLDALLMVQESDPRERRRRAVARSRQALDLLDEMKLALIAGESIGPALARLETAAAALREQTGEPGLDSVIDAIDLRVAVELAKRGRTVQR</sequence>
<dbReference type="InterPro" id="IPR019704">
    <property type="entry name" value="Flagellar_assmbl_FliX_class2"/>
</dbReference>
<proteinExistence type="predicted"/>
<reference evidence="4" key="3">
    <citation type="journal article" date="2016" name="Genome Announc.">
        <title>Revised genome sequence of the purple photosynthetic bacterium Blastochloris viridis.</title>
        <authorList>
            <person name="Liu L.N."/>
            <person name="Faulkner M."/>
            <person name="Liu X."/>
            <person name="Huang F."/>
            <person name="Darby A.C."/>
            <person name="Hall N."/>
        </authorList>
    </citation>
    <scope>NUCLEOTIDE SEQUENCE [LARGE SCALE GENOMIC DNA]</scope>
    <source>
        <strain evidence="4">ATCC 19567 / DSM 133 / F</strain>
    </source>
</reference>
<organism evidence="3 4">
    <name type="scientific">Blastochloris viridis</name>
    <name type="common">Rhodopseudomonas viridis</name>
    <dbReference type="NCBI Taxonomy" id="1079"/>
    <lineage>
        <taxon>Bacteria</taxon>
        <taxon>Pseudomonadati</taxon>
        <taxon>Pseudomonadota</taxon>
        <taxon>Alphaproteobacteria</taxon>
        <taxon>Hyphomicrobiales</taxon>
        <taxon>Blastochloridaceae</taxon>
        <taxon>Blastochloris</taxon>
    </lineage>
</organism>
<keyword evidence="3" id="KW-0966">Cell projection</keyword>
<gene>
    <name evidence="3" type="primary">fliX</name>
    <name evidence="2" type="ORF">BV133_326</name>
    <name evidence="3" type="ORF">BVIRIDIS_04360</name>
</gene>
<protein>
    <submittedName>
        <fullName evidence="3">Flagellar assembly protein fliX</fullName>
    </submittedName>
    <submittedName>
        <fullName evidence="2">Flagellar trans-acting factor FliX</fullName>
    </submittedName>
</protein>
<keyword evidence="4" id="KW-1185">Reference proteome</keyword>
<dbReference type="KEGG" id="bvr:BVIR_993"/>
<evidence type="ECO:0000313" key="2">
    <source>
        <dbReference type="EMBL" id="BAR97919.1"/>
    </source>
</evidence>
<dbReference type="RefSeq" id="WP_055036680.1">
    <property type="nucleotide sequence ID" value="NZ_CP012946.1"/>
</dbReference>
<feature type="region of interest" description="Disordered" evidence="1">
    <location>
        <begin position="1"/>
        <end position="25"/>
    </location>
</feature>
<dbReference type="OrthoDB" id="8005693at2"/>
<dbReference type="EMBL" id="LN907867">
    <property type="protein sequence ID" value="CUU41445.1"/>
    <property type="molecule type" value="Genomic_DNA"/>
</dbReference>
<evidence type="ECO:0000313" key="4">
    <source>
        <dbReference type="Proteomes" id="UP000065734"/>
    </source>
</evidence>
<dbReference type="EMBL" id="AP014854">
    <property type="protein sequence ID" value="BAR97919.1"/>
    <property type="molecule type" value="Genomic_DNA"/>
</dbReference>
<evidence type="ECO:0000313" key="3">
    <source>
        <dbReference type="EMBL" id="CUU41445.1"/>
    </source>
</evidence>
<dbReference type="Proteomes" id="UP000065734">
    <property type="component" value="Chromosome I"/>
</dbReference>
<reference evidence="3" key="2">
    <citation type="submission" date="2015-11" db="EMBL/GenBank/DDBJ databases">
        <authorList>
            <person name="Zhang Y."/>
            <person name="Guo Z."/>
        </authorList>
    </citation>
    <scope>NUCLEOTIDE SEQUENCE</scope>
    <source>
        <strain evidence="3">1</strain>
    </source>
</reference>
<accession>A0A0H5BA61</accession>
<dbReference type="Pfam" id="PF10768">
    <property type="entry name" value="FliX"/>
    <property type="match status" value="1"/>
</dbReference>
<dbReference type="GO" id="GO:0044781">
    <property type="term" value="P:bacterial-type flagellum organization"/>
    <property type="evidence" value="ECO:0007669"/>
    <property type="project" value="InterPro"/>
</dbReference>
<dbReference type="STRING" id="1079.BVIR_993"/>